<protein>
    <submittedName>
        <fullName evidence="2">Uncharacterized protein</fullName>
    </submittedName>
</protein>
<evidence type="ECO:0000256" key="1">
    <source>
        <dbReference type="SAM" id="Phobius"/>
    </source>
</evidence>
<dbReference type="Proteomes" id="UP000238157">
    <property type="component" value="Unassembled WGS sequence"/>
</dbReference>
<feature type="transmembrane region" description="Helical" evidence="1">
    <location>
        <begin position="65"/>
        <end position="82"/>
    </location>
</feature>
<keyword evidence="1" id="KW-1133">Transmembrane helix</keyword>
<dbReference type="EMBL" id="PVTR01000004">
    <property type="protein sequence ID" value="PRY88630.1"/>
    <property type="molecule type" value="Genomic_DNA"/>
</dbReference>
<accession>A0A2T0WPL7</accession>
<reference evidence="2 3" key="1">
    <citation type="submission" date="2018-03" db="EMBL/GenBank/DDBJ databases">
        <title>Genomic Encyclopedia of Archaeal and Bacterial Type Strains, Phase II (KMG-II): from individual species to whole genera.</title>
        <authorList>
            <person name="Goeker M."/>
        </authorList>
    </citation>
    <scope>NUCLEOTIDE SEQUENCE [LARGE SCALE GENOMIC DNA]</scope>
    <source>
        <strain evidence="2 3">DSM 27929</strain>
    </source>
</reference>
<evidence type="ECO:0000313" key="3">
    <source>
        <dbReference type="Proteomes" id="UP000238157"/>
    </source>
</evidence>
<keyword evidence="1" id="KW-0472">Membrane</keyword>
<keyword evidence="3" id="KW-1185">Reference proteome</keyword>
<evidence type="ECO:0000313" key="2">
    <source>
        <dbReference type="EMBL" id="PRY88630.1"/>
    </source>
</evidence>
<gene>
    <name evidence="2" type="ORF">CLW00_104281</name>
</gene>
<dbReference type="RefSeq" id="WP_106133346.1">
    <property type="nucleotide sequence ID" value="NZ_PVTR01000004.1"/>
</dbReference>
<keyword evidence="1" id="KW-0812">Transmembrane</keyword>
<feature type="transmembrane region" description="Helical" evidence="1">
    <location>
        <begin position="120"/>
        <end position="141"/>
    </location>
</feature>
<proteinExistence type="predicted"/>
<name>A0A2T0WPL7_9BACT</name>
<dbReference type="OrthoDB" id="839718at2"/>
<organism evidence="2 3">
    <name type="scientific">Mongoliibacter ruber</name>
    <dbReference type="NCBI Taxonomy" id="1750599"/>
    <lineage>
        <taxon>Bacteria</taxon>
        <taxon>Pseudomonadati</taxon>
        <taxon>Bacteroidota</taxon>
        <taxon>Cytophagia</taxon>
        <taxon>Cytophagales</taxon>
        <taxon>Cyclobacteriaceae</taxon>
        <taxon>Mongoliibacter</taxon>
    </lineage>
</organism>
<comment type="caution">
    <text evidence="2">The sequence shown here is derived from an EMBL/GenBank/DDBJ whole genome shotgun (WGS) entry which is preliminary data.</text>
</comment>
<feature type="transmembrane region" description="Helical" evidence="1">
    <location>
        <begin position="14"/>
        <end position="33"/>
    </location>
</feature>
<feature type="transmembrane region" description="Helical" evidence="1">
    <location>
        <begin position="94"/>
        <end position="114"/>
    </location>
</feature>
<dbReference type="AlphaFoldDB" id="A0A2T0WPL7"/>
<sequence>MNREDKCFYFWQKWLTYANVLTIGIGLLVAFAGNSWVFDLHNKYTIEVFFDGQTLNHETMALKNWLFGIIGGTIVGFHILMVMISENSFKKKELWAYQAMWLALLSWFLIDSSISMYYKAIHNIIIINLFALILIGLPLVMTRKYFY</sequence>